<dbReference type="AlphaFoldDB" id="A0A382N341"/>
<name>A0A382N341_9ZZZZ</name>
<dbReference type="InterPro" id="IPR050385">
    <property type="entry name" value="Archaeal_FAD_synthase"/>
</dbReference>
<evidence type="ECO:0000313" key="4">
    <source>
        <dbReference type="EMBL" id="SVC54988.1"/>
    </source>
</evidence>
<proteinExistence type="predicted"/>
<dbReference type="PANTHER" id="PTHR43793">
    <property type="entry name" value="FAD SYNTHASE"/>
    <property type="match status" value="1"/>
</dbReference>
<sequence>VGEVFSQSDLLDRVAAHRVNGQTLALANGCFDVIHVGHVRYLNGAAVEADRLIVAVNDDQSVKSLKGSGRPVLPAEERAELVAAFRVVDYVVLFSEPTVDRLLNALRPDVHCKGTDYTVETVPEREIVSAYGGRIAIVGDPKLHSTKDLIQTISDRLHLFADDVRQS</sequence>
<keyword evidence="2" id="KW-0548">Nucleotidyltransferase</keyword>
<organism evidence="4">
    <name type="scientific">marine metagenome</name>
    <dbReference type="NCBI Taxonomy" id="408172"/>
    <lineage>
        <taxon>unclassified sequences</taxon>
        <taxon>metagenomes</taxon>
        <taxon>ecological metagenomes</taxon>
    </lineage>
</organism>
<dbReference type="PANTHER" id="PTHR43793:SF2">
    <property type="entry name" value="BIFUNCTIONAL PROTEIN HLDE"/>
    <property type="match status" value="1"/>
</dbReference>
<dbReference type="Gene3D" id="3.40.50.620">
    <property type="entry name" value="HUPs"/>
    <property type="match status" value="1"/>
</dbReference>
<reference evidence="4" key="1">
    <citation type="submission" date="2018-05" db="EMBL/GenBank/DDBJ databases">
        <authorList>
            <person name="Lanie J.A."/>
            <person name="Ng W.-L."/>
            <person name="Kazmierczak K.M."/>
            <person name="Andrzejewski T.M."/>
            <person name="Davidsen T.M."/>
            <person name="Wayne K.J."/>
            <person name="Tettelin H."/>
            <person name="Glass J.I."/>
            <person name="Rusch D."/>
            <person name="Podicherti R."/>
            <person name="Tsui H.-C.T."/>
            <person name="Winkler M.E."/>
        </authorList>
    </citation>
    <scope>NUCLEOTIDE SEQUENCE</scope>
</reference>
<dbReference type="InterPro" id="IPR014729">
    <property type="entry name" value="Rossmann-like_a/b/a_fold"/>
</dbReference>
<dbReference type="EMBL" id="UINC01097353">
    <property type="protein sequence ID" value="SVC54988.1"/>
    <property type="molecule type" value="Genomic_DNA"/>
</dbReference>
<feature type="domain" description="Cytidyltransferase-like" evidence="3">
    <location>
        <begin position="26"/>
        <end position="137"/>
    </location>
</feature>
<evidence type="ECO:0000259" key="3">
    <source>
        <dbReference type="Pfam" id="PF01467"/>
    </source>
</evidence>
<dbReference type="InterPro" id="IPR004821">
    <property type="entry name" value="Cyt_trans-like"/>
</dbReference>
<dbReference type="GO" id="GO:0016779">
    <property type="term" value="F:nucleotidyltransferase activity"/>
    <property type="evidence" value="ECO:0007669"/>
    <property type="project" value="UniProtKB-KW"/>
</dbReference>
<gene>
    <name evidence="4" type="ORF">METZ01_LOCUS307842</name>
</gene>
<dbReference type="NCBIfam" id="TIGR00125">
    <property type="entry name" value="cyt_tran_rel"/>
    <property type="match status" value="1"/>
</dbReference>
<protein>
    <recommendedName>
        <fullName evidence="3">Cytidyltransferase-like domain-containing protein</fullName>
    </recommendedName>
</protein>
<evidence type="ECO:0000256" key="1">
    <source>
        <dbReference type="ARBA" id="ARBA00022679"/>
    </source>
</evidence>
<accession>A0A382N341</accession>
<dbReference type="SUPFAM" id="SSF52374">
    <property type="entry name" value="Nucleotidylyl transferase"/>
    <property type="match status" value="1"/>
</dbReference>
<dbReference type="Pfam" id="PF01467">
    <property type="entry name" value="CTP_transf_like"/>
    <property type="match status" value="1"/>
</dbReference>
<evidence type="ECO:0000256" key="2">
    <source>
        <dbReference type="ARBA" id="ARBA00022695"/>
    </source>
</evidence>
<keyword evidence="1" id="KW-0808">Transferase</keyword>
<feature type="non-terminal residue" evidence="4">
    <location>
        <position position="1"/>
    </location>
</feature>